<dbReference type="AlphaFoldDB" id="A0AAV2CFP4"/>
<dbReference type="Proteomes" id="UP001497516">
    <property type="component" value="Chromosome 1"/>
</dbReference>
<dbReference type="PANTHER" id="PTHR33116:SF80">
    <property type="entry name" value="REVERSE TRANSCRIPTASE ZINC-BINDING DOMAIN-CONTAINING PROTEIN"/>
    <property type="match status" value="1"/>
</dbReference>
<dbReference type="PANTHER" id="PTHR33116">
    <property type="entry name" value="REVERSE TRANSCRIPTASE ZINC-BINDING DOMAIN-CONTAINING PROTEIN-RELATED-RELATED"/>
    <property type="match status" value="1"/>
</dbReference>
<evidence type="ECO:0000313" key="1">
    <source>
        <dbReference type="EMBL" id="CAL1355188.1"/>
    </source>
</evidence>
<keyword evidence="2" id="KW-1185">Reference proteome</keyword>
<protein>
    <recommendedName>
        <fullName evidence="3">Reverse transcriptase</fullName>
    </recommendedName>
</protein>
<sequence length="103" mass="11600">MTFSFTEGSAQAICRVHGLLNEFYILSGLKCNPSKCEVYFGGQYVLFKSNALQMSGFQEGKLPVRYLGLPLFYRKLSSTDCDKLVAKITTKIGTWRAKQLSCR</sequence>
<name>A0AAV2CFP4_9ROSI</name>
<reference evidence="1 2" key="1">
    <citation type="submission" date="2024-04" db="EMBL/GenBank/DDBJ databases">
        <authorList>
            <person name="Fracassetti M."/>
        </authorList>
    </citation>
    <scope>NUCLEOTIDE SEQUENCE [LARGE SCALE GENOMIC DNA]</scope>
</reference>
<accession>A0AAV2CFP4</accession>
<proteinExistence type="predicted"/>
<dbReference type="EMBL" id="OZ034813">
    <property type="protein sequence ID" value="CAL1355188.1"/>
    <property type="molecule type" value="Genomic_DNA"/>
</dbReference>
<organism evidence="1 2">
    <name type="scientific">Linum trigynum</name>
    <dbReference type="NCBI Taxonomy" id="586398"/>
    <lineage>
        <taxon>Eukaryota</taxon>
        <taxon>Viridiplantae</taxon>
        <taxon>Streptophyta</taxon>
        <taxon>Embryophyta</taxon>
        <taxon>Tracheophyta</taxon>
        <taxon>Spermatophyta</taxon>
        <taxon>Magnoliopsida</taxon>
        <taxon>eudicotyledons</taxon>
        <taxon>Gunneridae</taxon>
        <taxon>Pentapetalae</taxon>
        <taxon>rosids</taxon>
        <taxon>fabids</taxon>
        <taxon>Malpighiales</taxon>
        <taxon>Linaceae</taxon>
        <taxon>Linum</taxon>
    </lineage>
</organism>
<gene>
    <name evidence="1" type="ORF">LTRI10_LOCUS2963</name>
</gene>
<evidence type="ECO:0008006" key="3">
    <source>
        <dbReference type="Google" id="ProtNLM"/>
    </source>
</evidence>
<evidence type="ECO:0000313" key="2">
    <source>
        <dbReference type="Proteomes" id="UP001497516"/>
    </source>
</evidence>